<evidence type="ECO:0000256" key="1">
    <source>
        <dbReference type="ARBA" id="ARBA00002096"/>
    </source>
</evidence>
<evidence type="ECO:0000256" key="10">
    <source>
        <dbReference type="ARBA" id="ARBA00023136"/>
    </source>
</evidence>
<keyword evidence="5" id="KW-0489">Methyltransferase</keyword>
<comment type="subcellular location">
    <subcellularLocation>
        <location evidence="2">Endomembrane system</location>
        <topology evidence="2">Multi-pass membrane protein</topology>
    </subcellularLocation>
</comment>
<dbReference type="PANTHER" id="PTHR31040">
    <property type="entry name" value="NURIM"/>
    <property type="match status" value="1"/>
</dbReference>
<evidence type="ECO:0000256" key="2">
    <source>
        <dbReference type="ARBA" id="ARBA00004127"/>
    </source>
</evidence>
<dbReference type="InterPro" id="IPR007318">
    <property type="entry name" value="Phopholipid_MeTrfase"/>
</dbReference>
<dbReference type="Gene3D" id="1.20.120.1630">
    <property type="match status" value="1"/>
</dbReference>
<evidence type="ECO:0000256" key="8">
    <source>
        <dbReference type="ARBA" id="ARBA00022692"/>
    </source>
</evidence>
<protein>
    <recommendedName>
        <fullName evidence="4">methanethiol S-methyltransferase</fullName>
        <ecNumber evidence="4">2.1.1.334</ecNumber>
    </recommendedName>
</protein>
<feature type="transmembrane region" description="Helical" evidence="12">
    <location>
        <begin position="125"/>
        <end position="142"/>
    </location>
</feature>
<evidence type="ECO:0000256" key="12">
    <source>
        <dbReference type="SAM" id="Phobius"/>
    </source>
</evidence>
<gene>
    <name evidence="13" type="ordered locus">Cyan7425_2945</name>
</gene>
<evidence type="ECO:0000313" key="13">
    <source>
        <dbReference type="EMBL" id="ACL45285.1"/>
    </source>
</evidence>
<keyword evidence="9 12" id="KW-1133">Transmembrane helix</keyword>
<comment type="function">
    <text evidence="1">Catalyzes the methylation of methanethiol (MeSH) to yield dimethylsulphide (DMS).</text>
</comment>
<comment type="similarity">
    <text evidence="3">Belongs to the nurim family.</text>
</comment>
<organism evidence="13">
    <name type="scientific">Cyanothece sp. (strain PCC 7425 / ATCC 29141)</name>
    <dbReference type="NCBI Taxonomy" id="395961"/>
    <lineage>
        <taxon>Bacteria</taxon>
        <taxon>Bacillati</taxon>
        <taxon>Cyanobacteriota</taxon>
        <taxon>Cyanophyceae</taxon>
        <taxon>Gomontiellales</taxon>
        <taxon>Cyanothecaceae</taxon>
        <taxon>Cyanothece</taxon>
    </lineage>
</organism>
<evidence type="ECO:0000256" key="3">
    <source>
        <dbReference type="ARBA" id="ARBA00010631"/>
    </source>
</evidence>
<reference evidence="13" key="1">
    <citation type="submission" date="2009-01" db="EMBL/GenBank/DDBJ databases">
        <title>Complete sequence of chromosome Cyanothece sp. PCC 7425.</title>
        <authorList>
            <consortium name="US DOE Joint Genome Institute"/>
            <person name="Lucas S."/>
            <person name="Copeland A."/>
            <person name="Lapidus A."/>
            <person name="Glavina del Rio T."/>
            <person name="Dalin E."/>
            <person name="Tice H."/>
            <person name="Bruce D."/>
            <person name="Goodwin L."/>
            <person name="Pitluck S."/>
            <person name="Sims D."/>
            <person name="Meineke L."/>
            <person name="Brettin T."/>
            <person name="Detter J.C."/>
            <person name="Han C."/>
            <person name="Larimer F."/>
            <person name="Land M."/>
            <person name="Hauser L."/>
            <person name="Kyrpides N."/>
            <person name="Ovchinnikova G."/>
            <person name="Liberton M."/>
            <person name="Stoeckel J."/>
            <person name="Banerjee A."/>
            <person name="Singh A."/>
            <person name="Page L."/>
            <person name="Sato H."/>
            <person name="Zhao L."/>
            <person name="Sherman L."/>
            <person name="Pakrasi H."/>
            <person name="Richardson P."/>
        </authorList>
    </citation>
    <scope>NUCLEOTIDE SEQUENCE</scope>
    <source>
        <strain evidence="13">PCC 7425</strain>
    </source>
</reference>
<sequence>MILPRLTAFGYGVLSYGIFLITFLYALGFVGNFGVPKTIDGLPQMPFGPALAIDVALLGLFAIQHSVMARQGFKRWWTSFIPKPIERSTYVLFSSLALLLLFWQWQPLGGVVWQVDHQLGRTILWTAFACGWLLVLVTTFLINHFDLFGLRQVYLYLRGQEYTTLKFVTPGPYNHIRHPLYLGWLLAFWSTPTMTVTHLLFAVITTVYILGAIQLEEQDLVQQHGQDYANYRRRVPMLIPAFGKK</sequence>
<feature type="transmembrane region" description="Helical" evidence="12">
    <location>
        <begin position="47"/>
        <end position="67"/>
    </location>
</feature>
<evidence type="ECO:0000256" key="9">
    <source>
        <dbReference type="ARBA" id="ARBA00022989"/>
    </source>
</evidence>
<dbReference type="EMBL" id="CP001344">
    <property type="protein sequence ID" value="ACL45285.1"/>
    <property type="molecule type" value="Genomic_DNA"/>
</dbReference>
<keyword evidence="6" id="KW-0808">Transferase</keyword>
<evidence type="ECO:0000256" key="6">
    <source>
        <dbReference type="ARBA" id="ARBA00022679"/>
    </source>
</evidence>
<dbReference type="PANTHER" id="PTHR31040:SF1">
    <property type="entry name" value="NURIM"/>
    <property type="match status" value="1"/>
</dbReference>
<evidence type="ECO:0000256" key="11">
    <source>
        <dbReference type="ARBA" id="ARBA00048134"/>
    </source>
</evidence>
<keyword evidence="8 12" id="KW-0812">Transmembrane</keyword>
<dbReference type="InterPro" id="IPR033580">
    <property type="entry name" value="Nurim-like"/>
</dbReference>
<accession>B8HL53</accession>
<name>B8HL53_CYAP4</name>
<keyword evidence="10 12" id="KW-0472">Membrane</keyword>
<evidence type="ECO:0000256" key="7">
    <source>
        <dbReference type="ARBA" id="ARBA00022691"/>
    </source>
</evidence>
<dbReference type="KEGG" id="cyn:Cyan7425_2945"/>
<dbReference type="InterPro" id="IPR054700">
    <property type="entry name" value="MddA"/>
</dbReference>
<keyword evidence="7" id="KW-0949">S-adenosyl-L-methionine</keyword>
<evidence type="ECO:0000256" key="4">
    <source>
        <dbReference type="ARBA" id="ARBA00012149"/>
    </source>
</evidence>
<dbReference type="GO" id="GO:0008168">
    <property type="term" value="F:methyltransferase activity"/>
    <property type="evidence" value="ECO:0007669"/>
    <property type="project" value="UniProtKB-KW"/>
</dbReference>
<dbReference type="Pfam" id="PF04191">
    <property type="entry name" value="PEMT"/>
    <property type="match status" value="1"/>
</dbReference>
<dbReference type="NCBIfam" id="NF045656">
    <property type="entry name" value="MeththiolMtaseMddA"/>
    <property type="match status" value="1"/>
</dbReference>
<dbReference type="eggNOG" id="COG2020">
    <property type="taxonomic scope" value="Bacteria"/>
</dbReference>
<dbReference type="GO" id="GO:0012505">
    <property type="term" value="C:endomembrane system"/>
    <property type="evidence" value="ECO:0007669"/>
    <property type="project" value="UniProtKB-SubCell"/>
</dbReference>
<dbReference type="OrthoDB" id="9789029at2"/>
<evidence type="ECO:0000256" key="5">
    <source>
        <dbReference type="ARBA" id="ARBA00022603"/>
    </source>
</evidence>
<proteinExistence type="inferred from homology"/>
<dbReference type="AlphaFoldDB" id="B8HL53"/>
<feature type="transmembrane region" description="Helical" evidence="12">
    <location>
        <begin position="88"/>
        <end position="105"/>
    </location>
</feature>
<feature type="transmembrane region" description="Helical" evidence="12">
    <location>
        <begin position="181"/>
        <end position="210"/>
    </location>
</feature>
<comment type="catalytic activity">
    <reaction evidence="11">
        <text>methanethiol + S-adenosyl-L-methionine = dimethyl sulfide + S-adenosyl-L-homocysteine + H(+)</text>
        <dbReference type="Rhea" id="RHEA:50428"/>
        <dbReference type="ChEBI" id="CHEBI:15378"/>
        <dbReference type="ChEBI" id="CHEBI:16007"/>
        <dbReference type="ChEBI" id="CHEBI:17437"/>
        <dbReference type="ChEBI" id="CHEBI:57856"/>
        <dbReference type="ChEBI" id="CHEBI:59789"/>
        <dbReference type="EC" id="2.1.1.334"/>
    </reaction>
</comment>
<dbReference type="HOGENOM" id="CLU_084189_0_0_3"/>
<feature type="transmembrane region" description="Helical" evidence="12">
    <location>
        <begin position="12"/>
        <end position="35"/>
    </location>
</feature>
<dbReference type="EC" id="2.1.1.334" evidence="4"/>
<dbReference type="GO" id="GO:0032259">
    <property type="term" value="P:methylation"/>
    <property type="evidence" value="ECO:0007669"/>
    <property type="project" value="UniProtKB-KW"/>
</dbReference>
<dbReference type="STRING" id="395961.Cyan7425_2945"/>